<feature type="domain" description="DUF8195" evidence="4">
    <location>
        <begin position="431"/>
        <end position="663"/>
    </location>
</feature>
<accession>A0A6I0F7A0</accession>
<feature type="chain" id="PRO_5026196172" description="DUF5704 domain-containing protein" evidence="2">
    <location>
        <begin position="23"/>
        <end position="670"/>
    </location>
</feature>
<evidence type="ECO:0000259" key="4">
    <source>
        <dbReference type="Pfam" id="PF26615"/>
    </source>
</evidence>
<feature type="signal peptide" evidence="2">
    <location>
        <begin position="1"/>
        <end position="22"/>
    </location>
</feature>
<organism evidence="5 6">
    <name type="scientific">Alkaliphilus pronyensis</name>
    <dbReference type="NCBI Taxonomy" id="1482732"/>
    <lineage>
        <taxon>Bacteria</taxon>
        <taxon>Bacillati</taxon>
        <taxon>Bacillota</taxon>
        <taxon>Clostridia</taxon>
        <taxon>Peptostreptococcales</taxon>
        <taxon>Natronincolaceae</taxon>
        <taxon>Alkaliphilus</taxon>
    </lineage>
</organism>
<feature type="domain" description="DUF8194" evidence="3">
    <location>
        <begin position="312"/>
        <end position="411"/>
    </location>
</feature>
<proteinExistence type="predicted"/>
<name>A0A6I0F7A0_9FIRM</name>
<dbReference type="Pfam" id="PF26614">
    <property type="entry name" value="DUF8194"/>
    <property type="match status" value="1"/>
</dbReference>
<evidence type="ECO:0000256" key="2">
    <source>
        <dbReference type="SAM" id="SignalP"/>
    </source>
</evidence>
<dbReference type="Proteomes" id="UP000432715">
    <property type="component" value="Unassembled WGS sequence"/>
</dbReference>
<protein>
    <recommendedName>
        <fullName evidence="7">DUF5704 domain-containing protein</fullName>
    </recommendedName>
</protein>
<evidence type="ECO:0000259" key="3">
    <source>
        <dbReference type="Pfam" id="PF26614"/>
    </source>
</evidence>
<keyword evidence="2" id="KW-0732">Signal</keyword>
<evidence type="ECO:0000313" key="6">
    <source>
        <dbReference type="Proteomes" id="UP000432715"/>
    </source>
</evidence>
<evidence type="ECO:0000313" key="5">
    <source>
        <dbReference type="EMBL" id="KAB3537885.1"/>
    </source>
</evidence>
<dbReference type="Pfam" id="PF26615">
    <property type="entry name" value="DUF8195"/>
    <property type="match status" value="1"/>
</dbReference>
<feature type="compositionally biased region" description="Basic and acidic residues" evidence="1">
    <location>
        <begin position="338"/>
        <end position="349"/>
    </location>
</feature>
<dbReference type="InterPro" id="IPR058507">
    <property type="entry name" value="DUF8194"/>
</dbReference>
<dbReference type="EMBL" id="WBZC01000006">
    <property type="protein sequence ID" value="KAB3537885.1"/>
    <property type="molecule type" value="Genomic_DNA"/>
</dbReference>
<reference evidence="5 6" key="1">
    <citation type="submission" date="2019-10" db="EMBL/GenBank/DDBJ databases">
        <title>Alkaliphilus serpentinus sp. nov. and Alkaliphilus pronyensis sp. nov., two novel anaerobic alkaliphilic species isolated from the serpentinized-hosted hydrothermal field of the Prony Bay (New Caledonia).</title>
        <authorList>
            <person name="Postec A."/>
        </authorList>
    </citation>
    <scope>NUCLEOTIDE SEQUENCE [LARGE SCALE GENOMIC DNA]</scope>
    <source>
        <strain evidence="5 6">LacV</strain>
    </source>
</reference>
<evidence type="ECO:0008006" key="7">
    <source>
        <dbReference type="Google" id="ProtNLM"/>
    </source>
</evidence>
<sequence>MKRYLAILLLLCMFGSIMYVYAEDNADSGSGNTNNALQGKGYYRSAEYMYKVSVYVGLRDSVDMDNDIGDFKMIGNNPIFIKPKSFSLPSGLITSSHNKFKYRIGAGLSSVSFDSVTYIEDAPPPIPITNGGNIDAVKSYFGDVNTLNMMLNAFADQKGTTREGLISNIQFTINNKTDYYPPEDILPVKINGQYQNKVAWLIVYEPVIITYTKPNSSGYRQPIAFTATEYALSQKLGYFNWFWGSTGQYVAGMTHSDLPNSIVLEESWVGVPVTSPLKDGVHWSDDRIIRGGGIGMRMLEASGVDVIPNDTTYDYTYRVNTDVITSVMVQAASGDITPDTRHKEKDTRKSAYTNPSNGKAYVTITANGQSTTMPVVIPNGDSQYAFLKWRTPSQPCEVTINVNISGNSSARLQEGGRSTSFKVKIEGLAENAPPDPRPTDKMPNFEIPSMPYEADKMTATWGIYSAVWDADYRWHENWKKYHSGCYTKTRADGSTKRVHRYKWVDEGWWEDYGQWDYTYTRYTASIQADMELKPDAYNPTAKEKYGEYTIASGYGVDIKVDAGITTNAPSSHYTTAQNVVTYFPEFHYNNYWRLLDKTGGRTFEFKENPYSTFNSRTHFTPLPYPDGAYKVYSKVIDCWTPDGMLRVNLNDGVTIEGSVYDDWHVAPDLP</sequence>
<comment type="caution">
    <text evidence="5">The sequence shown here is derived from an EMBL/GenBank/DDBJ whole genome shotgun (WGS) entry which is preliminary data.</text>
</comment>
<dbReference type="InterPro" id="IPR058508">
    <property type="entry name" value="DUF8195"/>
</dbReference>
<feature type="region of interest" description="Disordered" evidence="1">
    <location>
        <begin position="335"/>
        <end position="356"/>
    </location>
</feature>
<evidence type="ECO:0000256" key="1">
    <source>
        <dbReference type="SAM" id="MobiDB-lite"/>
    </source>
</evidence>
<keyword evidence="6" id="KW-1185">Reference proteome</keyword>
<dbReference type="AlphaFoldDB" id="A0A6I0F7A0"/>
<gene>
    <name evidence="5" type="ORF">F8154_01945</name>
</gene>